<dbReference type="NCBIfam" id="TIGR01946">
    <property type="entry name" value="rnfD"/>
    <property type="match status" value="1"/>
</dbReference>
<evidence type="ECO:0000256" key="6">
    <source>
        <dbReference type="ARBA" id="ARBA00022967"/>
    </source>
</evidence>
<keyword evidence="6 10" id="KW-1278">Translocase</keyword>
<feature type="transmembrane region" description="Helical" evidence="10">
    <location>
        <begin position="294"/>
        <end position="312"/>
    </location>
</feature>
<reference evidence="11 12" key="1">
    <citation type="submission" date="2018-03" db="EMBL/GenBank/DDBJ databases">
        <title>Arenimonas caeni sp. nov., isolated from activated sludge.</title>
        <authorList>
            <person name="Liu H."/>
        </authorList>
    </citation>
    <scope>NUCLEOTIDE SEQUENCE [LARGE SCALE GENOMIC DNA]</scope>
    <source>
        <strain evidence="12">z29</strain>
    </source>
</reference>
<keyword evidence="10" id="KW-0997">Cell inner membrane</keyword>
<keyword evidence="4 10" id="KW-0288">FMN</keyword>
<dbReference type="PANTHER" id="PTHR30578">
    <property type="entry name" value="ELECTRON TRANSPORT COMPLEX PROTEIN RNFD"/>
    <property type="match status" value="1"/>
</dbReference>
<feature type="transmembrane region" description="Helical" evidence="10">
    <location>
        <begin position="263"/>
        <end position="282"/>
    </location>
</feature>
<evidence type="ECO:0000256" key="3">
    <source>
        <dbReference type="ARBA" id="ARBA00022630"/>
    </source>
</evidence>
<evidence type="ECO:0000256" key="7">
    <source>
        <dbReference type="ARBA" id="ARBA00022982"/>
    </source>
</evidence>
<dbReference type="EC" id="7.-.-.-" evidence="10"/>
<organism evidence="11 12">
    <name type="scientific">Arenimonas caeni</name>
    <dbReference type="NCBI Taxonomy" id="2058085"/>
    <lineage>
        <taxon>Bacteria</taxon>
        <taxon>Pseudomonadati</taxon>
        <taxon>Pseudomonadota</taxon>
        <taxon>Gammaproteobacteria</taxon>
        <taxon>Lysobacterales</taxon>
        <taxon>Lysobacteraceae</taxon>
        <taxon>Arenimonas</taxon>
    </lineage>
</organism>
<dbReference type="EMBL" id="PVLF01000001">
    <property type="protein sequence ID" value="PRH83647.1"/>
    <property type="molecule type" value="Genomic_DNA"/>
</dbReference>
<dbReference type="InterPro" id="IPR004338">
    <property type="entry name" value="NqrB/RnfD"/>
</dbReference>
<keyword evidence="10" id="KW-1003">Cell membrane</keyword>
<feature type="transmembrane region" description="Helical" evidence="10">
    <location>
        <begin position="73"/>
        <end position="90"/>
    </location>
</feature>
<feature type="transmembrane region" description="Helical" evidence="10">
    <location>
        <begin position="238"/>
        <end position="257"/>
    </location>
</feature>
<evidence type="ECO:0000256" key="1">
    <source>
        <dbReference type="ARBA" id="ARBA00022448"/>
    </source>
</evidence>
<sequence length="348" mass="37014">MKTFDTAPAPHLPARRSVRAVMGWVLGALVPGIAAHAWFFGPGIVLQIALATAFALAFEAAMLRLRGQPMRPFLTDLSAPLTAVLFALCLPPLAPWWLAAIGMFAAIVVAKHLFGGLGHNLFNPAMVGLAVVLLAFPREFTQWLAPAGLDGALPVPGLGDSLRAILTGALPPPWGWDTLAQATPLDTVRTLSSQGVTLSEIRGAPLFGDFGGRGWEWVANFFALGGLLLLYKRIIPWQVPVATLGTTVLLTLPFWLLDPDLHPMPLQHVFSGALVLAAFFIATDPVSGCTTPRGRLLFGAGVAVLTLAIRRWGAFPDGVAFAVLLMNCAAPWIDAHTRPRILGEGKAP</sequence>
<dbReference type="HAMAP" id="MF_00462">
    <property type="entry name" value="RsxD_RnfD"/>
    <property type="match status" value="1"/>
</dbReference>
<comment type="subunit">
    <text evidence="10">The complex is composed of six subunits: RnfA, RnfB, RnfC, RnfD, RnfE and RnfG.</text>
</comment>
<dbReference type="RefSeq" id="WP_106989035.1">
    <property type="nucleotide sequence ID" value="NZ_JAVEVW010000008.1"/>
</dbReference>
<evidence type="ECO:0000256" key="9">
    <source>
        <dbReference type="ARBA" id="ARBA00023136"/>
    </source>
</evidence>
<dbReference type="GO" id="GO:0005886">
    <property type="term" value="C:plasma membrane"/>
    <property type="evidence" value="ECO:0007669"/>
    <property type="project" value="UniProtKB-SubCell"/>
</dbReference>
<comment type="subcellular location">
    <subcellularLocation>
        <location evidence="10">Cell inner membrane</location>
        <topology evidence="10">Multi-pass membrane protein</topology>
    </subcellularLocation>
</comment>
<keyword evidence="9 10" id="KW-0472">Membrane</keyword>
<feature type="transmembrane region" description="Helical" evidence="10">
    <location>
        <begin position="44"/>
        <end position="61"/>
    </location>
</feature>
<keyword evidence="7 10" id="KW-0249">Electron transport</keyword>
<keyword evidence="2 10" id="KW-0597">Phosphoprotein</keyword>
<feature type="modified residue" description="FMN phosphoryl threonine" evidence="10">
    <location>
        <position position="183"/>
    </location>
</feature>
<keyword evidence="5 10" id="KW-0812">Transmembrane</keyword>
<dbReference type="AlphaFoldDB" id="A0A2P6MCC6"/>
<keyword evidence="3 10" id="KW-0285">Flavoprotein</keyword>
<comment type="caution">
    <text evidence="11">The sequence shown here is derived from an EMBL/GenBank/DDBJ whole genome shotgun (WGS) entry which is preliminary data.</text>
</comment>
<keyword evidence="1 10" id="KW-0813">Transport</keyword>
<evidence type="ECO:0000256" key="10">
    <source>
        <dbReference type="HAMAP-Rule" id="MF_00462"/>
    </source>
</evidence>
<comment type="function">
    <text evidence="10">Part of a membrane-bound complex that couples electron transfer with translocation of ions across the membrane.</text>
</comment>
<dbReference type="InterPro" id="IPR011303">
    <property type="entry name" value="RnfD_bac"/>
</dbReference>
<name>A0A2P6MCC6_9GAMM</name>
<dbReference type="Pfam" id="PF03116">
    <property type="entry name" value="NQR2_RnfD_RnfE"/>
    <property type="match status" value="1"/>
</dbReference>
<evidence type="ECO:0000313" key="12">
    <source>
        <dbReference type="Proteomes" id="UP000241736"/>
    </source>
</evidence>
<feature type="transmembrane region" description="Helical" evidence="10">
    <location>
        <begin position="121"/>
        <end position="137"/>
    </location>
</feature>
<dbReference type="Proteomes" id="UP000241736">
    <property type="component" value="Unassembled WGS sequence"/>
</dbReference>
<gene>
    <name evidence="10" type="primary">rnfD</name>
    <name evidence="11" type="ORF">C6N40_00435</name>
</gene>
<feature type="transmembrane region" description="Helical" evidence="10">
    <location>
        <begin position="21"/>
        <end position="38"/>
    </location>
</feature>
<protein>
    <recommendedName>
        <fullName evidence="10">Ion-translocating oxidoreductase complex subunit D</fullName>
        <ecNumber evidence="10">7.-.-.-</ecNumber>
    </recommendedName>
    <alternativeName>
        <fullName evidence="10">Rnf electron transport complex subunit D</fullName>
    </alternativeName>
</protein>
<dbReference type="OrthoDB" id="9776359at2"/>
<comment type="similarity">
    <text evidence="10">Belongs to the NqrB/RnfD family.</text>
</comment>
<dbReference type="GO" id="GO:0055085">
    <property type="term" value="P:transmembrane transport"/>
    <property type="evidence" value="ECO:0007669"/>
    <property type="project" value="InterPro"/>
</dbReference>
<keyword evidence="8 10" id="KW-1133">Transmembrane helix</keyword>
<evidence type="ECO:0000256" key="8">
    <source>
        <dbReference type="ARBA" id="ARBA00022989"/>
    </source>
</evidence>
<evidence type="ECO:0000313" key="11">
    <source>
        <dbReference type="EMBL" id="PRH83647.1"/>
    </source>
</evidence>
<keyword evidence="12" id="KW-1185">Reference proteome</keyword>
<dbReference type="GO" id="GO:0022900">
    <property type="term" value="P:electron transport chain"/>
    <property type="evidence" value="ECO:0007669"/>
    <property type="project" value="UniProtKB-UniRule"/>
</dbReference>
<dbReference type="PANTHER" id="PTHR30578:SF0">
    <property type="entry name" value="ION-TRANSLOCATING OXIDOREDUCTASE COMPLEX SUBUNIT D"/>
    <property type="match status" value="1"/>
</dbReference>
<accession>A0A2P6MCC6</accession>
<proteinExistence type="inferred from homology"/>
<comment type="cofactor">
    <cofactor evidence="10">
        <name>FMN</name>
        <dbReference type="ChEBI" id="CHEBI:58210"/>
    </cofactor>
</comment>
<evidence type="ECO:0000256" key="4">
    <source>
        <dbReference type="ARBA" id="ARBA00022643"/>
    </source>
</evidence>
<evidence type="ECO:0000256" key="2">
    <source>
        <dbReference type="ARBA" id="ARBA00022553"/>
    </source>
</evidence>
<evidence type="ECO:0000256" key="5">
    <source>
        <dbReference type="ARBA" id="ARBA00022692"/>
    </source>
</evidence>